<name>A0AA85IT35_TRIRE</name>
<sequence length="1007" mass="114633">MSKRYKRDKTPDSVNHQSSSCTTYNYRNYHLQPDWSQGCQHCDENINVIRRIHSPDHQAPPTVPLPPPPPPTCLHLPPSYISSHVKCHSHNNDTNTTNNNNNNSSSIGSTTKHGSQSLVEKAVFRMIKYFDHKSGHKIHESTIIATSEDCLQSDSSCEERPLISNHQYNNNNDNNSNNNNNVYPTGASVGGESSTTSTASTCINPTEVENWMRRRLYYHFMTPIGKFQAKRRIPFKLFIQILKVLLVTIQLIQFGFNRAAHVSFGELSHKAFCHLYLHQWDPQYETLDYPPATGVYAVYTIDAFYEHVGYAITQFNKTKELALGGYLFDSTNPTMKLCMKYVSPPMENKSTIFRVALQEVEKCVSIEPQKIDAKQLQDVESIKTFLQIHELIIDFDHLLGFSIHFNLLSPPIYHLDWTQTIECYRFMIKISLENPSQSGQIKILLHAPYASTPCLDLPLTEINDASSSTPQQSLTTSTTTTTVRLTTASSTSPSTSSLNLAEKNKKQDILVKFWNQFNITSSKVSNETNYMIPRGGLVILIDCCTLVLGLISCILCIRSVIQGFRMWLETVRFFKHWFGIQLNGVFWEFVRPWILFIIVNDLIIIITSLYALSTLHRIQMKYEPLTYSMGIGALLVWIGILYYVGFSYDNSLLIRTISRSIPGLLCGWVVLGPYNLKFRTFMSTVECLYSLINGDDMFVTFTIINENDPIGIYLFSRLFLYLFITLFIYVVLNLFVTIIFEAYEEVKDMQNSRGRPNDSPLWHFVCQHNYDPKSSIFKEDESRPDRHILQEQAQGIFGAGAVGGAGTGSDGGGNSGISGTRHSSTDRLDTGSIISTSVKFKSFLKCQQRQREQHQQKQSQNYQRQQKRRQQIDEYKQEQPRQQQQNCRYHHLHPMGNEEIENSMNHRTFNVQQQDKADGTSSISSTIDENDADCRKIIIGHDAADDGDDDGDHDHHGDENEDNYVCNRFSESLNNTTTPTIIPEESITTSQQNSDSLSALKESSLNV</sequence>
<dbReference type="PANTHER" id="PTHR12127:SF7">
    <property type="entry name" value="SD02261P"/>
    <property type="match status" value="1"/>
</dbReference>
<feature type="domain" description="Mucolipin extracytosolic" evidence="3">
    <location>
        <begin position="262"/>
        <end position="454"/>
    </location>
</feature>
<keyword evidence="2" id="KW-0812">Transmembrane</keyword>
<reference evidence="4" key="1">
    <citation type="submission" date="2022-06" db="EMBL/GenBank/DDBJ databases">
        <authorList>
            <person name="Berger JAMES D."/>
            <person name="Berger JAMES D."/>
        </authorList>
    </citation>
    <scope>NUCLEOTIDE SEQUENCE [LARGE SCALE GENOMIC DNA]</scope>
</reference>
<dbReference type="PANTHER" id="PTHR12127">
    <property type="entry name" value="MUCOLIPIN"/>
    <property type="match status" value="1"/>
</dbReference>
<evidence type="ECO:0000313" key="4">
    <source>
        <dbReference type="Proteomes" id="UP000050795"/>
    </source>
</evidence>
<feature type="region of interest" description="Disordered" evidence="1">
    <location>
        <begin position="163"/>
        <end position="200"/>
    </location>
</feature>
<dbReference type="Gene3D" id="1.10.287.70">
    <property type="match status" value="1"/>
</dbReference>
<feature type="region of interest" description="Disordered" evidence="1">
    <location>
        <begin position="942"/>
        <end position="963"/>
    </location>
</feature>
<dbReference type="InterPro" id="IPR039031">
    <property type="entry name" value="Mucolipin"/>
</dbReference>
<evidence type="ECO:0000313" key="5">
    <source>
        <dbReference type="WBParaSite" id="TREG1_118060.1"/>
    </source>
</evidence>
<feature type="compositionally biased region" description="Gly residues" evidence="1">
    <location>
        <begin position="800"/>
        <end position="816"/>
    </location>
</feature>
<feature type="transmembrane region" description="Helical" evidence="2">
    <location>
        <begin position="718"/>
        <end position="740"/>
    </location>
</feature>
<dbReference type="CDD" id="cd21050">
    <property type="entry name" value="ELD_TRPML"/>
    <property type="match status" value="1"/>
</dbReference>
<dbReference type="GO" id="GO:0005765">
    <property type="term" value="C:lysosomal membrane"/>
    <property type="evidence" value="ECO:0007669"/>
    <property type="project" value="TreeGrafter"/>
</dbReference>
<feature type="transmembrane region" description="Helical" evidence="2">
    <location>
        <begin position="537"/>
        <end position="561"/>
    </location>
</feature>
<feature type="region of interest" description="Disordered" evidence="1">
    <location>
        <begin position="975"/>
        <end position="1007"/>
    </location>
</feature>
<feature type="compositionally biased region" description="Low complexity" evidence="1">
    <location>
        <begin position="976"/>
        <end position="990"/>
    </location>
</feature>
<organism evidence="4 5">
    <name type="scientific">Trichobilharzia regenti</name>
    <name type="common">Nasal bird schistosome</name>
    <dbReference type="NCBI Taxonomy" id="157069"/>
    <lineage>
        <taxon>Eukaryota</taxon>
        <taxon>Metazoa</taxon>
        <taxon>Spiralia</taxon>
        <taxon>Lophotrochozoa</taxon>
        <taxon>Platyhelminthes</taxon>
        <taxon>Trematoda</taxon>
        <taxon>Digenea</taxon>
        <taxon>Strigeidida</taxon>
        <taxon>Schistosomatoidea</taxon>
        <taxon>Schistosomatidae</taxon>
        <taxon>Trichobilharzia</taxon>
    </lineage>
</organism>
<feature type="region of interest" description="Disordered" evidence="1">
    <location>
        <begin position="89"/>
        <end position="115"/>
    </location>
</feature>
<keyword evidence="2" id="KW-0472">Membrane</keyword>
<accession>A0AA85IT35</accession>
<dbReference type="AlphaFoldDB" id="A0AA85IT35"/>
<keyword evidence="4" id="KW-1185">Reference proteome</keyword>
<feature type="compositionally biased region" description="Low complexity" evidence="1">
    <location>
        <begin position="92"/>
        <end position="111"/>
    </location>
</feature>
<keyword evidence="2" id="KW-1133">Transmembrane helix</keyword>
<feature type="compositionally biased region" description="Basic and acidic residues" evidence="1">
    <location>
        <begin position="870"/>
        <end position="879"/>
    </location>
</feature>
<evidence type="ECO:0000259" key="3">
    <source>
        <dbReference type="Pfam" id="PF21381"/>
    </source>
</evidence>
<evidence type="ECO:0000256" key="1">
    <source>
        <dbReference type="SAM" id="MobiDB-lite"/>
    </source>
</evidence>
<feature type="transmembrane region" description="Helical" evidence="2">
    <location>
        <begin position="625"/>
        <end position="645"/>
    </location>
</feature>
<proteinExistence type="predicted"/>
<feature type="compositionally biased region" description="Low complexity" evidence="1">
    <location>
        <begin position="169"/>
        <end position="200"/>
    </location>
</feature>
<feature type="region of interest" description="Disordered" evidence="1">
    <location>
        <begin position="1"/>
        <end position="20"/>
    </location>
</feature>
<evidence type="ECO:0000256" key="2">
    <source>
        <dbReference type="SAM" id="Phobius"/>
    </source>
</evidence>
<dbReference type="GO" id="GO:0072345">
    <property type="term" value="F:NAADP-sensitive calcium-release channel activity"/>
    <property type="evidence" value="ECO:0007669"/>
    <property type="project" value="TreeGrafter"/>
</dbReference>
<dbReference type="WBParaSite" id="TREG1_118060.1">
    <property type="protein sequence ID" value="TREG1_118060.1"/>
    <property type="gene ID" value="TREG1_118060"/>
</dbReference>
<reference evidence="5" key="2">
    <citation type="submission" date="2023-11" db="UniProtKB">
        <authorList>
            <consortium name="WormBaseParasite"/>
        </authorList>
    </citation>
    <scope>IDENTIFICATION</scope>
</reference>
<dbReference type="GO" id="GO:0005886">
    <property type="term" value="C:plasma membrane"/>
    <property type="evidence" value="ECO:0007669"/>
    <property type="project" value="TreeGrafter"/>
</dbReference>
<feature type="region of interest" description="Disordered" evidence="1">
    <location>
        <begin position="800"/>
        <end position="830"/>
    </location>
</feature>
<feature type="region of interest" description="Disordered" evidence="1">
    <location>
        <begin position="849"/>
        <end position="886"/>
    </location>
</feature>
<dbReference type="InterPro" id="IPR049134">
    <property type="entry name" value="MCLN_ECD"/>
</dbReference>
<dbReference type="Proteomes" id="UP000050795">
    <property type="component" value="Unassembled WGS sequence"/>
</dbReference>
<feature type="transmembrane region" description="Helical" evidence="2">
    <location>
        <begin position="593"/>
        <end position="613"/>
    </location>
</feature>
<protein>
    <recommendedName>
        <fullName evidence="3">Mucolipin extracytosolic domain-containing protein</fullName>
    </recommendedName>
</protein>
<feature type="compositionally biased region" description="Polar residues" evidence="1">
    <location>
        <begin position="991"/>
        <end position="1007"/>
    </location>
</feature>
<dbReference type="Pfam" id="PF21381">
    <property type="entry name" value="MCLN_ECD"/>
    <property type="match status" value="1"/>
</dbReference>